<evidence type="ECO:0000313" key="2">
    <source>
        <dbReference type="EMBL" id="KNF05407.1"/>
    </source>
</evidence>
<sequence>MSKRIEDKSTSIRSLCPRSSKGSLCPKCQVIKDGKNWLLKCHCGKGGSIVLRDGRVQSAKRHWEGDKCEKITTDLKTSIPISAYFSKRPTDSDTAKPVPKAQIHEVACCGNTDKTWLRGRAKTRLTECIDNSPSTYHGGRPQHELCLQLFNTTCESSLSETNKQLLQATVVKEATWEIRRHDRCRSIHSIKCSRRIPARSDQKHPVCDHCQEVRKDRSLLAAVNMKYADDDSIKFVRKDLMAADPFQEKRCLYEQVNLLAKSLERATKQGDQNFWKVFAAQAEAGKFDDHEPFIGLVMAVAIRNEREKSGKALTGVPFASGFDDFMMTLAAISPRGALLFRETFAGRSLRSQRHIQAKNSLQLADGLALVNFKQVSSILEALNYTGPLAVGSDQTVCLKSLRAHDGFLVGAQGGDIKFNSEEDLKKITEHIIINKSFCSKLRAYTIQVPLPGIPTYVVALLASNDKENATEIIETHRQVLQLCNQADMKILSISSDGAVW</sequence>
<evidence type="ECO:0000313" key="3">
    <source>
        <dbReference type="Proteomes" id="UP000054564"/>
    </source>
</evidence>
<dbReference type="STRING" id="1165861.A0A0L0W1Q6"/>
<dbReference type="AlphaFoldDB" id="A0A0L0W1Q6"/>
<dbReference type="Proteomes" id="UP000054564">
    <property type="component" value="Unassembled WGS sequence"/>
</dbReference>
<dbReference type="OrthoDB" id="2507437at2759"/>
<proteinExistence type="predicted"/>
<gene>
    <name evidence="2" type="ORF">PSTG_01622</name>
</gene>
<feature type="region of interest" description="Disordered" evidence="1">
    <location>
        <begin position="1"/>
        <end position="21"/>
    </location>
</feature>
<evidence type="ECO:0000256" key="1">
    <source>
        <dbReference type="SAM" id="MobiDB-lite"/>
    </source>
</evidence>
<keyword evidence="3" id="KW-1185">Reference proteome</keyword>
<reference evidence="3" key="1">
    <citation type="submission" date="2014-03" db="EMBL/GenBank/DDBJ databases">
        <title>The Genome Sequence of Puccinia striiformis f. sp. tritici PST-78.</title>
        <authorList>
            <consortium name="The Broad Institute Genome Sequencing Platform"/>
            <person name="Cuomo C."/>
            <person name="Hulbert S."/>
            <person name="Chen X."/>
            <person name="Walker B."/>
            <person name="Young S.K."/>
            <person name="Zeng Q."/>
            <person name="Gargeya S."/>
            <person name="Fitzgerald M."/>
            <person name="Haas B."/>
            <person name="Abouelleil A."/>
            <person name="Alvarado L."/>
            <person name="Arachchi H.M."/>
            <person name="Berlin A.M."/>
            <person name="Chapman S.B."/>
            <person name="Goldberg J."/>
            <person name="Griggs A."/>
            <person name="Gujja S."/>
            <person name="Hansen M."/>
            <person name="Howarth C."/>
            <person name="Imamovic A."/>
            <person name="Larimer J."/>
            <person name="McCowan C."/>
            <person name="Montmayeur A."/>
            <person name="Murphy C."/>
            <person name="Neiman D."/>
            <person name="Pearson M."/>
            <person name="Priest M."/>
            <person name="Roberts A."/>
            <person name="Saif S."/>
            <person name="Shea T."/>
            <person name="Sisk P."/>
            <person name="Sykes S."/>
            <person name="Wortman J."/>
            <person name="Nusbaum C."/>
            <person name="Birren B."/>
        </authorList>
    </citation>
    <scope>NUCLEOTIDE SEQUENCE [LARGE SCALE GENOMIC DNA]</scope>
    <source>
        <strain evidence="3">race PST-78</strain>
    </source>
</reference>
<accession>A0A0L0W1Q6</accession>
<organism evidence="2 3">
    <name type="scientific">Puccinia striiformis f. sp. tritici PST-78</name>
    <dbReference type="NCBI Taxonomy" id="1165861"/>
    <lineage>
        <taxon>Eukaryota</taxon>
        <taxon>Fungi</taxon>
        <taxon>Dikarya</taxon>
        <taxon>Basidiomycota</taxon>
        <taxon>Pucciniomycotina</taxon>
        <taxon>Pucciniomycetes</taxon>
        <taxon>Pucciniales</taxon>
        <taxon>Pucciniaceae</taxon>
        <taxon>Puccinia</taxon>
    </lineage>
</organism>
<protein>
    <submittedName>
        <fullName evidence="2">Uncharacterized protein</fullName>
    </submittedName>
</protein>
<feature type="compositionally biased region" description="Basic and acidic residues" evidence="1">
    <location>
        <begin position="1"/>
        <end position="10"/>
    </location>
</feature>
<name>A0A0L0W1Q6_9BASI</name>
<dbReference type="EMBL" id="AJIL01000008">
    <property type="protein sequence ID" value="KNF05407.1"/>
    <property type="molecule type" value="Genomic_DNA"/>
</dbReference>
<comment type="caution">
    <text evidence="2">The sequence shown here is derived from an EMBL/GenBank/DDBJ whole genome shotgun (WGS) entry which is preliminary data.</text>
</comment>